<keyword evidence="3" id="KW-1015">Disulfide bond</keyword>
<evidence type="ECO:0000256" key="4">
    <source>
        <dbReference type="ARBA" id="ARBA00023180"/>
    </source>
</evidence>
<organism evidence="8 9">
    <name type="scientific">Stephania japonica</name>
    <dbReference type="NCBI Taxonomy" id="461633"/>
    <lineage>
        <taxon>Eukaryota</taxon>
        <taxon>Viridiplantae</taxon>
        <taxon>Streptophyta</taxon>
        <taxon>Embryophyta</taxon>
        <taxon>Tracheophyta</taxon>
        <taxon>Spermatophyta</taxon>
        <taxon>Magnoliopsida</taxon>
        <taxon>Ranunculales</taxon>
        <taxon>Menispermaceae</taxon>
        <taxon>Menispermoideae</taxon>
        <taxon>Cissampelideae</taxon>
        <taxon>Stephania</taxon>
    </lineage>
</organism>
<dbReference type="SUPFAM" id="SSF47699">
    <property type="entry name" value="Bifunctional inhibitor/lipid-transfer protein/seed storage 2S albumin"/>
    <property type="match status" value="1"/>
</dbReference>
<name>A0AAP0KLU6_9MAGN</name>
<dbReference type="InterPro" id="IPR016140">
    <property type="entry name" value="Bifunc_inhib/LTP/seed_store"/>
</dbReference>
<dbReference type="SMART" id="SM00499">
    <property type="entry name" value="AAI"/>
    <property type="match status" value="1"/>
</dbReference>
<feature type="chain" id="PRO_5042874654" description="Bifunctional inhibitor/plant lipid transfer protein/seed storage helical domain-containing protein" evidence="6">
    <location>
        <begin position="26"/>
        <end position="200"/>
    </location>
</feature>
<evidence type="ECO:0000259" key="7">
    <source>
        <dbReference type="SMART" id="SM00499"/>
    </source>
</evidence>
<dbReference type="PANTHER" id="PTHR33044">
    <property type="entry name" value="BIFUNCTIONAL INHIBITOR/LIPID-TRANSFER PROTEIN/SEED STORAGE 2S ALBUMIN SUPERFAMILY PROTEIN-RELATED"/>
    <property type="match status" value="1"/>
</dbReference>
<feature type="domain" description="Bifunctional inhibitor/plant lipid transfer protein/seed storage helical" evidence="7">
    <location>
        <begin position="45"/>
        <end position="125"/>
    </location>
</feature>
<gene>
    <name evidence="8" type="ORF">Sjap_001955</name>
</gene>
<dbReference type="CDD" id="cd00010">
    <property type="entry name" value="AAI_LTSS"/>
    <property type="match status" value="1"/>
</dbReference>
<dbReference type="AlphaFoldDB" id="A0AAP0KLU6"/>
<evidence type="ECO:0000313" key="8">
    <source>
        <dbReference type="EMBL" id="KAK9154475.1"/>
    </source>
</evidence>
<dbReference type="InterPro" id="IPR036312">
    <property type="entry name" value="Bifun_inhib/LTP/seed_sf"/>
</dbReference>
<keyword evidence="2 6" id="KW-0732">Signal</keyword>
<feature type="region of interest" description="Disordered" evidence="5">
    <location>
        <begin position="136"/>
        <end position="164"/>
    </location>
</feature>
<feature type="signal peptide" evidence="6">
    <location>
        <begin position="1"/>
        <end position="25"/>
    </location>
</feature>
<evidence type="ECO:0000256" key="2">
    <source>
        <dbReference type="ARBA" id="ARBA00022729"/>
    </source>
</evidence>
<dbReference type="EMBL" id="JBBNAE010000001">
    <property type="protein sequence ID" value="KAK9154475.1"/>
    <property type="molecule type" value="Genomic_DNA"/>
</dbReference>
<keyword evidence="4" id="KW-0325">Glycoprotein</keyword>
<protein>
    <recommendedName>
        <fullName evidence="7">Bifunctional inhibitor/plant lipid transfer protein/seed storage helical domain-containing protein</fullName>
    </recommendedName>
</protein>
<evidence type="ECO:0000256" key="6">
    <source>
        <dbReference type="SAM" id="SignalP"/>
    </source>
</evidence>
<keyword evidence="9" id="KW-1185">Reference proteome</keyword>
<evidence type="ECO:0000256" key="5">
    <source>
        <dbReference type="SAM" id="MobiDB-lite"/>
    </source>
</evidence>
<evidence type="ECO:0000256" key="1">
    <source>
        <dbReference type="ARBA" id="ARBA00009748"/>
    </source>
</evidence>
<dbReference type="Gene3D" id="1.10.110.10">
    <property type="entry name" value="Plant lipid-transfer and hydrophobic proteins"/>
    <property type="match status" value="1"/>
</dbReference>
<dbReference type="InterPro" id="IPR043325">
    <property type="entry name" value="LTSS"/>
</dbReference>
<sequence>MGSVTMVAAVTVVAVLLLSGGKAQAQAQAQAPTMAPAPALAPNDCLDSLANDLVNCLTYVEKGSNLTKPEAGCCSGLAKLVATNPTCLCQVLHNSTNTVGLEVEIKKALNLPKVCKVNTPPFTLCADIGYPVSGLPPSPSPSPGSSPSGSTGPNSTVMPSLAPQVMNPKSSARGIMDVTSIKGLIVTLLLGLSTVTLANF</sequence>
<reference evidence="8 9" key="1">
    <citation type="submission" date="2024-01" db="EMBL/GenBank/DDBJ databases">
        <title>Genome assemblies of Stephania.</title>
        <authorList>
            <person name="Yang L."/>
        </authorList>
    </citation>
    <scope>NUCLEOTIDE SEQUENCE [LARGE SCALE GENOMIC DNA]</scope>
    <source>
        <strain evidence="8">QJT</strain>
        <tissue evidence="8">Leaf</tissue>
    </source>
</reference>
<comment type="caution">
    <text evidence="8">The sequence shown here is derived from an EMBL/GenBank/DDBJ whole genome shotgun (WGS) entry which is preliminary data.</text>
</comment>
<proteinExistence type="inferred from homology"/>
<evidence type="ECO:0000313" key="9">
    <source>
        <dbReference type="Proteomes" id="UP001417504"/>
    </source>
</evidence>
<dbReference type="Pfam" id="PF14368">
    <property type="entry name" value="LTP_2"/>
    <property type="match status" value="1"/>
</dbReference>
<dbReference type="Proteomes" id="UP001417504">
    <property type="component" value="Unassembled WGS sequence"/>
</dbReference>
<accession>A0AAP0KLU6</accession>
<evidence type="ECO:0000256" key="3">
    <source>
        <dbReference type="ARBA" id="ARBA00023157"/>
    </source>
</evidence>
<comment type="similarity">
    <text evidence="1">Belongs to the plant LTP family.</text>
</comment>